<evidence type="ECO:0000313" key="2">
    <source>
        <dbReference type="Proteomes" id="UP001239111"/>
    </source>
</evidence>
<proteinExistence type="predicted"/>
<comment type="caution">
    <text evidence="1">The sequence shown here is derived from an EMBL/GenBank/DDBJ whole genome shotgun (WGS) entry which is preliminary data.</text>
</comment>
<dbReference type="EMBL" id="CM056741">
    <property type="protein sequence ID" value="KAJ8687313.1"/>
    <property type="molecule type" value="Genomic_DNA"/>
</dbReference>
<protein>
    <submittedName>
        <fullName evidence="1">Uncharacterized protein</fullName>
    </submittedName>
</protein>
<dbReference type="Proteomes" id="UP001239111">
    <property type="component" value="Chromosome 1"/>
</dbReference>
<accession>A0ACC2PWI6</accession>
<organism evidence="1 2">
    <name type="scientific">Eretmocerus hayati</name>
    <dbReference type="NCBI Taxonomy" id="131215"/>
    <lineage>
        <taxon>Eukaryota</taxon>
        <taxon>Metazoa</taxon>
        <taxon>Ecdysozoa</taxon>
        <taxon>Arthropoda</taxon>
        <taxon>Hexapoda</taxon>
        <taxon>Insecta</taxon>
        <taxon>Pterygota</taxon>
        <taxon>Neoptera</taxon>
        <taxon>Endopterygota</taxon>
        <taxon>Hymenoptera</taxon>
        <taxon>Apocrita</taxon>
        <taxon>Proctotrupomorpha</taxon>
        <taxon>Chalcidoidea</taxon>
        <taxon>Aphelinidae</taxon>
        <taxon>Aphelininae</taxon>
        <taxon>Eretmocerus</taxon>
    </lineage>
</organism>
<keyword evidence="2" id="KW-1185">Reference proteome</keyword>
<gene>
    <name evidence="1" type="ORF">QAD02_023107</name>
</gene>
<reference evidence="1" key="1">
    <citation type="submission" date="2023-04" db="EMBL/GenBank/DDBJ databases">
        <title>A chromosome-level genome assembly of the parasitoid wasp Eretmocerus hayati.</title>
        <authorList>
            <person name="Zhong Y."/>
            <person name="Liu S."/>
            <person name="Liu Y."/>
        </authorList>
    </citation>
    <scope>NUCLEOTIDE SEQUENCE</scope>
    <source>
        <strain evidence="1">ZJU_SS_LIU_2023</strain>
    </source>
</reference>
<evidence type="ECO:0000313" key="1">
    <source>
        <dbReference type="EMBL" id="KAJ8687313.1"/>
    </source>
</evidence>
<sequence>MSSPAERKRPTVYTFRWKTSLAELKAHPSMKMGTRSGANLQSQAFDFMDQQWRLHLNQLNRFEGTLSGVGYPRGPVEPPNLCLELLDYPPKFTFTVSIECSLTLRDKPIKTRKFDLVFNRGLSWITLGNSKLWPWRGSSGYELWTLDDNVSFDNISCSMTEIKSDSPPRKLSVNSPLTLQNKRSRTTEKVDDVIDITGATEYHKVQIKVGKIIKIDPSSPTNGKMNVMSPRVSTTAALSSPLNEKINTMSPRVSTTAALYTPDNQKENPARQQIMRTRVSTILEPVTANEKMGVVSPPVSTTDDSHINSSLEEHNVVVETPQVKIEPPEEENAFSEKSSSVMKAMFFKKDFSDIILLGPSGHQYHAHKVVLSAWSPILHSMCLLGGEIMVPDLTDKAIEGLLEFLYCESVSNLENIASELYVVANRYDLEKLKTQCLKSMSTTNLTVENAPDILIFADKHNMKDLKMRTMHYINQHAAQVKKTAGFRKLLESHLKLIAELYSCLISQE</sequence>
<name>A0ACC2PWI6_9HYME</name>